<dbReference type="EnsemblPlants" id="OGLUM08G03550.1">
    <property type="protein sequence ID" value="OGLUM08G03550.1"/>
    <property type="gene ID" value="OGLUM08G03550"/>
</dbReference>
<dbReference type="PANTHER" id="PTHR32448">
    <property type="entry name" value="OS08G0158400 PROTEIN"/>
    <property type="match status" value="1"/>
</dbReference>
<keyword evidence="6" id="KW-0274">FAD</keyword>
<sequence length="1057" mass="115076">MRAPLAIMHAIAATLVLCFCLLHPTTSSAQPPSNISSCLLYNGVRNFSLPLSPSYATLLDSSIQNLRFALPDVSKPAALIIPTSKLDLQRAILCARNSSLAIRVRSGGHSYEGLSYTVENHVPFVVIDLMNLNRVHVDSVSGSAWVESGATLGELYYAIGQSNRSLAFSAGSCSTVGMGGFVSGGGFGLISRKFALAADNVLDAILMDPNGNALNRGSMGDDVFWAIRGGGGGSWGVVYAWKLQLVHVPHNITVFSLNRTGPLEQTAKLMHKWQFVGPHLPDEFYLSVHIPTGTSNGNFAMSFIGQVLGPKQYAMLVLHHTFPELGIVESDLSEMSWIESTAKFARLNSTADLTDRKLGVKHYSKSKSDYVHSPISMQDTIKIIEYLSNGPQGFIQLNPYGGAMARIGSSKLPFPYRAGYLYSIEYSVSWKASDNDGADEYIRWLRSFYAYMAPHVSKNPRAAYVNYLDLDLGTNNWRNATDGTSNNSVIHAKSWGIRYFSKNFDRLVRAKTMIDPENVFNNAQSIPPLHPTISPVLVFLLLSLDQSICSSAHDAASASSFSSCLAIHGVSNFSLPASPSYNTTLNFSIRNLRFTLPDVTRPAAIVLPGSKEDLQRAILCARNSSLAIRVRSGGHSYEGLSYTTENHVPFVVIDLMNLNRVRVDSVSATTWAEAGATLGELYYAVGQSSRSLAFSGGSCSTIGLGGVISGGGFGLLSRKFGLAADNVLDAVLVDPNGRVLDRSSMGEDVFWAIRGGGGGSWGVVYAWKLRLVPVPLNITMFIIDRTGPVEYIAGLVHWWQHVGPNLPDEFYLSVYFPTGSSDGNVSISFECQVLGTKQQTLSVLSQSFPMLGVTESDLSEMSWVESTAKFTNVGTVSDLSNRSPGTNSYTKSKSDYVKAPISRHDMVEIVRYLSAGPPGSIILDPYGGAMARIKSDATPFPHRAGILYSIQYTVYRGQSDQARANEYIIWLRSLYTYMTPHVSKDPRGAYVNYLDLDLGANNWTHPMGGSSMEAVARARSSWGAAYFRNNFNRLVSAKTTIDPSNVFNNAQSIPPLY</sequence>
<dbReference type="Gramene" id="OGLUM08G03550.1">
    <property type="protein sequence ID" value="OGLUM08G03550.1"/>
    <property type="gene ID" value="OGLUM08G03550"/>
</dbReference>
<dbReference type="Pfam" id="PF08031">
    <property type="entry name" value="BBE"/>
    <property type="match status" value="2"/>
</dbReference>
<dbReference type="PROSITE" id="PS51387">
    <property type="entry name" value="FAD_PCMH"/>
    <property type="match status" value="2"/>
</dbReference>
<dbReference type="InterPro" id="IPR016167">
    <property type="entry name" value="FAD-bd_PCMH_sub1"/>
</dbReference>
<dbReference type="InterPro" id="IPR006094">
    <property type="entry name" value="Oxid_FAD_bind_N"/>
</dbReference>
<keyword evidence="12" id="KW-1185">Reference proteome</keyword>
<evidence type="ECO:0000313" key="11">
    <source>
        <dbReference type="EnsemblPlants" id="OGLUM08G03550.1"/>
    </source>
</evidence>
<evidence type="ECO:0000256" key="5">
    <source>
        <dbReference type="ARBA" id="ARBA00022729"/>
    </source>
</evidence>
<evidence type="ECO:0000256" key="8">
    <source>
        <dbReference type="ARBA" id="ARBA00023180"/>
    </source>
</evidence>
<comment type="cofactor">
    <cofactor evidence="1">
        <name>FAD</name>
        <dbReference type="ChEBI" id="CHEBI:57692"/>
    </cofactor>
</comment>
<dbReference type="GO" id="GO:0016491">
    <property type="term" value="F:oxidoreductase activity"/>
    <property type="evidence" value="ECO:0007669"/>
    <property type="project" value="UniProtKB-KW"/>
</dbReference>
<feature type="chain" id="PRO_5002353771" description="FAD-binding PCMH-type domain-containing protein" evidence="9">
    <location>
        <begin position="30"/>
        <end position="1057"/>
    </location>
</feature>
<name>A0A0E0AR21_9ORYZ</name>
<evidence type="ECO:0000256" key="3">
    <source>
        <dbReference type="ARBA" id="ARBA00005466"/>
    </source>
</evidence>
<dbReference type="Gene3D" id="3.30.465.10">
    <property type="match status" value="2"/>
</dbReference>
<evidence type="ECO:0000256" key="7">
    <source>
        <dbReference type="ARBA" id="ARBA00023002"/>
    </source>
</evidence>
<feature type="domain" description="FAD-binding PCMH-type" evidence="10">
    <location>
        <begin position="72"/>
        <end position="248"/>
    </location>
</feature>
<evidence type="ECO:0000256" key="9">
    <source>
        <dbReference type="SAM" id="SignalP"/>
    </source>
</evidence>
<reference evidence="11" key="2">
    <citation type="submission" date="2018-05" db="EMBL/GenBank/DDBJ databases">
        <title>OgluRS3 (Oryza glumaepatula Reference Sequence Version 3).</title>
        <authorList>
            <person name="Zhang J."/>
            <person name="Kudrna D."/>
            <person name="Lee S."/>
            <person name="Talag J."/>
            <person name="Welchert J."/>
            <person name="Wing R.A."/>
        </authorList>
    </citation>
    <scope>NUCLEOTIDE SEQUENCE [LARGE SCALE GENOMIC DNA]</scope>
</reference>
<feature type="signal peptide" evidence="9">
    <location>
        <begin position="1"/>
        <end position="29"/>
    </location>
</feature>
<dbReference type="InterPro" id="IPR006093">
    <property type="entry name" value="Oxy_OxRdtase_FAD_BS"/>
</dbReference>
<keyword evidence="8" id="KW-0325">Glycoprotein</keyword>
<comment type="subcellular location">
    <subcellularLocation>
        <location evidence="2">Secreted</location>
        <location evidence="2">Extracellular space</location>
    </subcellularLocation>
</comment>
<proteinExistence type="inferred from homology"/>
<dbReference type="InterPro" id="IPR016166">
    <property type="entry name" value="FAD-bd_PCMH"/>
</dbReference>
<dbReference type="GO" id="GO:0071949">
    <property type="term" value="F:FAD binding"/>
    <property type="evidence" value="ECO:0007669"/>
    <property type="project" value="InterPro"/>
</dbReference>
<protein>
    <recommendedName>
        <fullName evidence="10">FAD-binding PCMH-type domain-containing protein</fullName>
    </recommendedName>
</protein>
<dbReference type="eggNOG" id="ENOG502QVGN">
    <property type="taxonomic scope" value="Eukaryota"/>
</dbReference>
<dbReference type="Pfam" id="PF01565">
    <property type="entry name" value="FAD_binding_4"/>
    <property type="match status" value="2"/>
</dbReference>
<evidence type="ECO:0000256" key="6">
    <source>
        <dbReference type="ARBA" id="ARBA00022827"/>
    </source>
</evidence>
<keyword evidence="7" id="KW-0560">Oxidoreductase</keyword>
<evidence type="ECO:0000256" key="4">
    <source>
        <dbReference type="ARBA" id="ARBA00022630"/>
    </source>
</evidence>
<keyword evidence="4" id="KW-0285">Flavoprotein</keyword>
<dbReference type="InterPro" id="IPR016169">
    <property type="entry name" value="FAD-bd_PCMH_sub2"/>
</dbReference>
<dbReference type="HOGENOM" id="CLU_008585_1_0_1"/>
<dbReference type="GO" id="GO:0005576">
    <property type="term" value="C:extracellular region"/>
    <property type="evidence" value="ECO:0007669"/>
    <property type="project" value="UniProtKB-SubCell"/>
</dbReference>
<keyword evidence="5 9" id="KW-0732">Signal</keyword>
<dbReference type="InterPro" id="IPR012951">
    <property type="entry name" value="BBE"/>
</dbReference>
<reference evidence="11" key="1">
    <citation type="submission" date="2015-04" db="UniProtKB">
        <authorList>
            <consortium name="EnsemblPlants"/>
        </authorList>
    </citation>
    <scope>IDENTIFICATION</scope>
</reference>
<evidence type="ECO:0000256" key="2">
    <source>
        <dbReference type="ARBA" id="ARBA00004239"/>
    </source>
</evidence>
<evidence type="ECO:0000256" key="1">
    <source>
        <dbReference type="ARBA" id="ARBA00001974"/>
    </source>
</evidence>
<dbReference type="SUPFAM" id="SSF56176">
    <property type="entry name" value="FAD-binding/transporter-associated domain-like"/>
    <property type="match status" value="2"/>
</dbReference>
<dbReference type="Proteomes" id="UP000026961">
    <property type="component" value="Chromosome 8"/>
</dbReference>
<dbReference type="InterPro" id="IPR036318">
    <property type="entry name" value="FAD-bd_PCMH-like_sf"/>
</dbReference>
<feature type="domain" description="FAD-binding PCMH-type" evidence="10">
    <location>
        <begin position="598"/>
        <end position="774"/>
    </location>
</feature>
<accession>A0A0E0AR21</accession>
<evidence type="ECO:0000259" key="10">
    <source>
        <dbReference type="PROSITE" id="PS51387"/>
    </source>
</evidence>
<dbReference type="Gene3D" id="3.40.462.20">
    <property type="match status" value="2"/>
</dbReference>
<dbReference type="STRING" id="40148.A0A0E0AR21"/>
<evidence type="ECO:0000313" key="12">
    <source>
        <dbReference type="Proteomes" id="UP000026961"/>
    </source>
</evidence>
<organism evidence="11">
    <name type="scientific">Oryza glumipatula</name>
    <dbReference type="NCBI Taxonomy" id="40148"/>
    <lineage>
        <taxon>Eukaryota</taxon>
        <taxon>Viridiplantae</taxon>
        <taxon>Streptophyta</taxon>
        <taxon>Embryophyta</taxon>
        <taxon>Tracheophyta</taxon>
        <taxon>Spermatophyta</taxon>
        <taxon>Magnoliopsida</taxon>
        <taxon>Liliopsida</taxon>
        <taxon>Poales</taxon>
        <taxon>Poaceae</taxon>
        <taxon>BOP clade</taxon>
        <taxon>Oryzoideae</taxon>
        <taxon>Oryzeae</taxon>
        <taxon>Oryzinae</taxon>
        <taxon>Oryza</taxon>
    </lineage>
</organism>
<dbReference type="Gene3D" id="3.30.43.10">
    <property type="entry name" value="Uridine Diphospho-n-acetylenolpyruvylglucosamine Reductase, domain 2"/>
    <property type="match status" value="2"/>
</dbReference>
<dbReference type="AlphaFoldDB" id="A0A0E0AR21"/>
<comment type="similarity">
    <text evidence="3">Belongs to the oxygen-dependent FAD-linked oxidoreductase family.</text>
</comment>
<dbReference type="PROSITE" id="PS00862">
    <property type="entry name" value="OX2_COVAL_FAD"/>
    <property type="match status" value="2"/>
</dbReference>